<dbReference type="Proteomes" id="UP001374579">
    <property type="component" value="Unassembled WGS sequence"/>
</dbReference>
<accession>A0AAN9BU65</accession>
<organism evidence="1 2">
    <name type="scientific">Littorina saxatilis</name>
    <dbReference type="NCBI Taxonomy" id="31220"/>
    <lineage>
        <taxon>Eukaryota</taxon>
        <taxon>Metazoa</taxon>
        <taxon>Spiralia</taxon>
        <taxon>Lophotrochozoa</taxon>
        <taxon>Mollusca</taxon>
        <taxon>Gastropoda</taxon>
        <taxon>Caenogastropoda</taxon>
        <taxon>Littorinimorpha</taxon>
        <taxon>Littorinoidea</taxon>
        <taxon>Littorinidae</taxon>
        <taxon>Littorina</taxon>
    </lineage>
</organism>
<sequence>MQGRTQGGVPGVPEPHPWKKHVPCFECVFFFTSFSTKTIPQNKAQNAPDCTDFNRFSKIFRGSMPPDPPSSRACSGFATSLICPPKKGGTPPLQLIWSGPGYVVVCMIAYM</sequence>
<keyword evidence="2" id="KW-1185">Reference proteome</keyword>
<reference evidence="1 2" key="1">
    <citation type="submission" date="2024-02" db="EMBL/GenBank/DDBJ databases">
        <title>Chromosome-scale genome assembly of the rough periwinkle Littorina saxatilis.</title>
        <authorList>
            <person name="De Jode A."/>
            <person name="Faria R."/>
            <person name="Formenti G."/>
            <person name="Sims Y."/>
            <person name="Smith T.P."/>
            <person name="Tracey A."/>
            <person name="Wood J.M.D."/>
            <person name="Zagrodzka Z.B."/>
            <person name="Johannesson K."/>
            <person name="Butlin R.K."/>
            <person name="Leder E.H."/>
        </authorList>
    </citation>
    <scope>NUCLEOTIDE SEQUENCE [LARGE SCALE GENOMIC DNA]</scope>
    <source>
        <strain evidence="1">Snail1</strain>
        <tissue evidence="1">Muscle</tissue>
    </source>
</reference>
<dbReference type="AlphaFoldDB" id="A0AAN9BU65"/>
<name>A0AAN9BU65_9CAEN</name>
<evidence type="ECO:0000313" key="2">
    <source>
        <dbReference type="Proteomes" id="UP001374579"/>
    </source>
</evidence>
<gene>
    <name evidence="1" type="ORF">V1264_011054</name>
</gene>
<proteinExistence type="predicted"/>
<comment type="caution">
    <text evidence="1">The sequence shown here is derived from an EMBL/GenBank/DDBJ whole genome shotgun (WGS) entry which is preliminary data.</text>
</comment>
<evidence type="ECO:0000313" key="1">
    <source>
        <dbReference type="EMBL" id="KAK7111419.1"/>
    </source>
</evidence>
<protein>
    <submittedName>
        <fullName evidence="1">Uncharacterized protein</fullName>
    </submittedName>
</protein>
<dbReference type="EMBL" id="JBAMIC010000002">
    <property type="protein sequence ID" value="KAK7111419.1"/>
    <property type="molecule type" value="Genomic_DNA"/>
</dbReference>